<dbReference type="InterPro" id="IPR002523">
    <property type="entry name" value="MgTranspt_CorA/ZnTranspt_ZntB"/>
</dbReference>
<dbReference type="Proteomes" id="UP000242367">
    <property type="component" value="Unassembled WGS sequence"/>
</dbReference>
<keyword evidence="7 9" id="KW-0472">Membrane</keyword>
<dbReference type="InterPro" id="IPR045861">
    <property type="entry name" value="CorA_cytoplasmic_dom"/>
</dbReference>
<evidence type="ECO:0000256" key="1">
    <source>
        <dbReference type="ARBA" id="ARBA00004651"/>
    </source>
</evidence>
<dbReference type="Pfam" id="PF01544">
    <property type="entry name" value="CorA"/>
    <property type="match status" value="1"/>
</dbReference>
<comment type="caution">
    <text evidence="10">The sequence shown here is derived from an EMBL/GenBank/DDBJ whole genome shotgun (WGS) entry which is preliminary data.</text>
</comment>
<dbReference type="SUPFAM" id="SSF143865">
    <property type="entry name" value="CorA soluble domain-like"/>
    <property type="match status" value="1"/>
</dbReference>
<dbReference type="PANTHER" id="PTHR46494">
    <property type="entry name" value="CORA FAMILY METAL ION TRANSPORTER (EUROFUNG)"/>
    <property type="match status" value="1"/>
</dbReference>
<feature type="transmembrane region" description="Helical" evidence="9">
    <location>
        <begin position="282"/>
        <end position="300"/>
    </location>
</feature>
<evidence type="ECO:0000256" key="6">
    <source>
        <dbReference type="ARBA" id="ARBA00022989"/>
    </source>
</evidence>
<accession>A0A2P4UQU5</accession>
<keyword evidence="6 9" id="KW-1133">Transmembrane helix</keyword>
<dbReference type="CDD" id="cd12822">
    <property type="entry name" value="TmCorA-like"/>
    <property type="match status" value="1"/>
</dbReference>
<protein>
    <submittedName>
        <fullName evidence="10">Magnesium transport protein CorA</fullName>
    </submittedName>
</protein>
<keyword evidence="3" id="KW-0813">Transport</keyword>
<dbReference type="EMBL" id="MTBP01000001">
    <property type="protein sequence ID" value="POM27408.1"/>
    <property type="molecule type" value="Genomic_DNA"/>
</dbReference>
<name>A0A2P4UQU5_9ACTN</name>
<evidence type="ECO:0000256" key="8">
    <source>
        <dbReference type="SAM" id="MobiDB-lite"/>
    </source>
</evidence>
<feature type="compositionally biased region" description="Polar residues" evidence="8">
    <location>
        <begin position="1"/>
        <end position="10"/>
    </location>
</feature>
<dbReference type="GO" id="GO:0000287">
    <property type="term" value="F:magnesium ion binding"/>
    <property type="evidence" value="ECO:0007669"/>
    <property type="project" value="TreeGrafter"/>
</dbReference>
<dbReference type="Gene3D" id="1.20.58.340">
    <property type="entry name" value="Magnesium transport protein CorA, transmembrane region"/>
    <property type="match status" value="2"/>
</dbReference>
<evidence type="ECO:0000256" key="2">
    <source>
        <dbReference type="ARBA" id="ARBA00009765"/>
    </source>
</evidence>
<comment type="similarity">
    <text evidence="2">Belongs to the CorA metal ion transporter (MIT) (TC 1.A.35) family.</text>
</comment>
<dbReference type="PANTHER" id="PTHR46494:SF1">
    <property type="entry name" value="CORA FAMILY METAL ION TRANSPORTER (EUROFUNG)"/>
    <property type="match status" value="1"/>
</dbReference>
<evidence type="ECO:0000313" key="10">
    <source>
        <dbReference type="EMBL" id="POM27408.1"/>
    </source>
</evidence>
<proteinExistence type="inferred from homology"/>
<keyword evidence="11" id="KW-1185">Reference proteome</keyword>
<dbReference type="SUPFAM" id="SSF144083">
    <property type="entry name" value="Magnesium transport protein CorA, transmembrane region"/>
    <property type="match status" value="1"/>
</dbReference>
<keyword evidence="4" id="KW-1003">Cell membrane</keyword>
<dbReference type="GO" id="GO:0015095">
    <property type="term" value="F:magnesium ion transmembrane transporter activity"/>
    <property type="evidence" value="ECO:0007669"/>
    <property type="project" value="TreeGrafter"/>
</dbReference>
<dbReference type="GO" id="GO:0050897">
    <property type="term" value="F:cobalt ion binding"/>
    <property type="evidence" value="ECO:0007669"/>
    <property type="project" value="TreeGrafter"/>
</dbReference>
<evidence type="ECO:0000256" key="7">
    <source>
        <dbReference type="ARBA" id="ARBA00023136"/>
    </source>
</evidence>
<evidence type="ECO:0000256" key="9">
    <source>
        <dbReference type="SAM" id="Phobius"/>
    </source>
</evidence>
<keyword evidence="5 9" id="KW-0812">Transmembrane</keyword>
<evidence type="ECO:0000256" key="5">
    <source>
        <dbReference type="ARBA" id="ARBA00022692"/>
    </source>
</evidence>
<dbReference type="RefSeq" id="WP_103562230.1">
    <property type="nucleotide sequence ID" value="NZ_MTBP01000001.1"/>
</dbReference>
<dbReference type="AlphaFoldDB" id="A0A2P4UQU5"/>
<organism evidence="10 11">
    <name type="scientific">Actinomadura rubteroloni</name>
    <dbReference type="NCBI Taxonomy" id="1926885"/>
    <lineage>
        <taxon>Bacteria</taxon>
        <taxon>Bacillati</taxon>
        <taxon>Actinomycetota</taxon>
        <taxon>Actinomycetes</taxon>
        <taxon>Streptosporangiales</taxon>
        <taxon>Thermomonosporaceae</taxon>
        <taxon>Actinomadura</taxon>
    </lineage>
</organism>
<dbReference type="GO" id="GO:0015087">
    <property type="term" value="F:cobalt ion transmembrane transporter activity"/>
    <property type="evidence" value="ECO:0007669"/>
    <property type="project" value="TreeGrafter"/>
</dbReference>
<comment type="subcellular location">
    <subcellularLocation>
        <location evidence="1">Cell membrane</location>
        <topology evidence="1">Multi-pass membrane protein</topology>
    </subcellularLocation>
</comment>
<evidence type="ECO:0000256" key="4">
    <source>
        <dbReference type="ARBA" id="ARBA00022475"/>
    </source>
</evidence>
<gene>
    <name evidence="10" type="primary">corA_3</name>
    <name evidence="10" type="ORF">BTM25_18220</name>
</gene>
<dbReference type="InterPro" id="IPR045863">
    <property type="entry name" value="CorA_TM1_TM2"/>
</dbReference>
<feature type="region of interest" description="Disordered" evidence="8">
    <location>
        <begin position="1"/>
        <end position="21"/>
    </location>
</feature>
<evidence type="ECO:0000256" key="3">
    <source>
        <dbReference type="ARBA" id="ARBA00022448"/>
    </source>
</evidence>
<feature type="transmembrane region" description="Helical" evidence="9">
    <location>
        <begin position="312"/>
        <end position="332"/>
    </location>
</feature>
<sequence>MTSGSAQPSHVRTRQWRGGKTTADDFPLSELRDRVADADAAVWVDLCAPSEDDLRLVADVLGLDHVALEDAVTHRERTKLDRYTGYLFLNLYAASAAKGRLALHEVSAFVCDRALVTVRDDDAFDMDGLVRRWDDDLSLWRRGVADEAENVRSLLLYGLLDQIVDGQLDAVQALDDETDAVEELVFDDAPQGREIQHRSFRLRKNLGALRRVALPMREILSTLLRRDTELVPDSMRPYYQDVYDHALHVGEWTDGLRDLVADLLETRIALQDNRLNEVMKKVTSWAAIIAVPTAVTGFFGQNLAFPGRDASSGFVVSSVVLVVLGVGLYGVFKRNGWL</sequence>
<reference evidence="10 11" key="1">
    <citation type="journal article" date="2017" name="Chemistry">
        <title>Isolation, Biosynthesis and Chemical Modifications of Rubterolones A-F: Rare Tropolone Alkaloids from Actinomadura sp. 5-2.</title>
        <authorList>
            <person name="Guo H."/>
            <person name="Benndorf R."/>
            <person name="Leichnitz D."/>
            <person name="Klassen J.L."/>
            <person name="Vollmers J."/>
            <person name="Gorls H."/>
            <person name="Steinacker M."/>
            <person name="Weigel C."/>
            <person name="Dahse H.M."/>
            <person name="Kaster A.K."/>
            <person name="de Beer Z.W."/>
            <person name="Poulsen M."/>
            <person name="Beemelmanns C."/>
        </authorList>
    </citation>
    <scope>NUCLEOTIDE SEQUENCE [LARGE SCALE GENOMIC DNA]</scope>
    <source>
        <strain evidence="10 11">5-2</strain>
    </source>
</reference>
<dbReference type="Gene3D" id="3.30.460.20">
    <property type="entry name" value="CorA soluble domain-like"/>
    <property type="match status" value="1"/>
</dbReference>
<dbReference type="GO" id="GO:0005886">
    <property type="term" value="C:plasma membrane"/>
    <property type="evidence" value="ECO:0007669"/>
    <property type="project" value="UniProtKB-SubCell"/>
</dbReference>
<evidence type="ECO:0000313" key="11">
    <source>
        <dbReference type="Proteomes" id="UP000242367"/>
    </source>
</evidence>